<dbReference type="SUPFAM" id="SSF109755">
    <property type="entry name" value="PhoU-like"/>
    <property type="match status" value="1"/>
</dbReference>
<comment type="similarity">
    <text evidence="1">Belongs to the UPF0111 family.</text>
</comment>
<gene>
    <name evidence="2" type="primary">ykaA</name>
    <name evidence="2" type="ORF">GCM10011398_31490</name>
</gene>
<dbReference type="Gene3D" id="1.20.58.220">
    <property type="entry name" value="Phosphate transport system protein phou homolog 2, domain 2"/>
    <property type="match status" value="1"/>
</dbReference>
<dbReference type="AlphaFoldDB" id="A0A917M793"/>
<sequence length="205" mass="24009">MFKKKADKFSLYLVDFAEHLDKTVDFFVNFKVKDTDTLREFANTIKQYESEADDKVHQVIKDLNQAFITPIEREDIMQLTMNLDDIIDGMEEFSAMMDIYQIVSSDDFMDRFTDNILKCSKEILASMHLIANNGLKDVEQHAIKIKEYESNCDDLYRKSLKNLFQTEKDSIKVIQYKEIYETLEEIADYCQDVASTLQSIIMKNA</sequence>
<dbReference type="PANTHER" id="PTHR37298">
    <property type="entry name" value="UPF0111 PROTEIN YKAA"/>
    <property type="match status" value="1"/>
</dbReference>
<accession>A0A917M793</accession>
<dbReference type="Pfam" id="PF01865">
    <property type="entry name" value="PhoU_div"/>
    <property type="match status" value="1"/>
</dbReference>
<dbReference type="Proteomes" id="UP000622860">
    <property type="component" value="Unassembled WGS sequence"/>
</dbReference>
<dbReference type="RefSeq" id="WP_188456330.1">
    <property type="nucleotide sequence ID" value="NZ_BMFR01000016.1"/>
</dbReference>
<proteinExistence type="inferred from homology"/>
<dbReference type="EMBL" id="BMFR01000016">
    <property type="protein sequence ID" value="GGG83623.1"/>
    <property type="molecule type" value="Genomic_DNA"/>
</dbReference>
<dbReference type="InterPro" id="IPR018445">
    <property type="entry name" value="Put_Phosphate_transp_reg"/>
</dbReference>
<keyword evidence="3" id="KW-1185">Reference proteome</keyword>
<organism evidence="2 3">
    <name type="scientific">Virgibacillus oceani</name>
    <dbReference type="NCBI Taxonomy" id="1479511"/>
    <lineage>
        <taxon>Bacteria</taxon>
        <taxon>Bacillati</taxon>
        <taxon>Bacillota</taxon>
        <taxon>Bacilli</taxon>
        <taxon>Bacillales</taxon>
        <taxon>Bacillaceae</taxon>
        <taxon>Virgibacillus</taxon>
    </lineage>
</organism>
<comment type="caution">
    <text evidence="2">The sequence shown here is derived from an EMBL/GenBank/DDBJ whole genome shotgun (WGS) entry which is preliminary data.</text>
</comment>
<reference evidence="2" key="2">
    <citation type="submission" date="2020-09" db="EMBL/GenBank/DDBJ databases">
        <authorList>
            <person name="Sun Q."/>
            <person name="Zhou Y."/>
        </authorList>
    </citation>
    <scope>NUCLEOTIDE SEQUENCE</scope>
    <source>
        <strain evidence="2">CGMCC 1.12754</strain>
    </source>
</reference>
<reference evidence="2" key="1">
    <citation type="journal article" date="2014" name="Int. J. Syst. Evol. Microbiol.">
        <title>Complete genome sequence of Corynebacterium casei LMG S-19264T (=DSM 44701T), isolated from a smear-ripened cheese.</title>
        <authorList>
            <consortium name="US DOE Joint Genome Institute (JGI-PGF)"/>
            <person name="Walter F."/>
            <person name="Albersmeier A."/>
            <person name="Kalinowski J."/>
            <person name="Ruckert C."/>
        </authorList>
    </citation>
    <scope>NUCLEOTIDE SEQUENCE</scope>
    <source>
        <strain evidence="2">CGMCC 1.12754</strain>
    </source>
</reference>
<name>A0A917M793_9BACI</name>
<evidence type="ECO:0000256" key="1">
    <source>
        <dbReference type="ARBA" id="ARBA00008591"/>
    </source>
</evidence>
<protein>
    <submittedName>
        <fullName evidence="2">UPF0111 protein YkaA</fullName>
    </submittedName>
</protein>
<dbReference type="InterPro" id="IPR052912">
    <property type="entry name" value="UPF0111_domain"/>
</dbReference>
<dbReference type="InterPro" id="IPR038078">
    <property type="entry name" value="PhoU-like_sf"/>
</dbReference>
<dbReference type="PANTHER" id="PTHR37298:SF1">
    <property type="entry name" value="UPF0111 PROTEIN YKAA"/>
    <property type="match status" value="1"/>
</dbReference>
<evidence type="ECO:0000313" key="3">
    <source>
        <dbReference type="Proteomes" id="UP000622860"/>
    </source>
</evidence>
<evidence type="ECO:0000313" key="2">
    <source>
        <dbReference type="EMBL" id="GGG83623.1"/>
    </source>
</evidence>